<evidence type="ECO:0000313" key="2">
    <source>
        <dbReference type="Proteomes" id="UP001432027"/>
    </source>
</evidence>
<accession>A0AAV5UCU7</accession>
<sequence>FRFRRFGDQFDSLSVQSDEPIKESFTLALFSLNTTSLVREDTEDVMDLLSKLGSPLTKAKIIPFTLRKEEVESLFLPEEPHPLLPHNLLIWTRRHREDDKIWAEEQPRCKANHRRRRR</sequence>
<proteinExistence type="predicted"/>
<evidence type="ECO:0000313" key="1">
    <source>
        <dbReference type="EMBL" id="GMT04790.1"/>
    </source>
</evidence>
<dbReference type="AlphaFoldDB" id="A0AAV5UCU7"/>
<dbReference type="EMBL" id="BTSX01000006">
    <property type="protein sequence ID" value="GMT04790.1"/>
    <property type="molecule type" value="Genomic_DNA"/>
</dbReference>
<reference evidence="1" key="1">
    <citation type="submission" date="2023-10" db="EMBL/GenBank/DDBJ databases">
        <title>Genome assembly of Pristionchus species.</title>
        <authorList>
            <person name="Yoshida K."/>
            <person name="Sommer R.J."/>
        </authorList>
    </citation>
    <scope>NUCLEOTIDE SEQUENCE</scope>
    <source>
        <strain evidence="1">RS0144</strain>
    </source>
</reference>
<dbReference type="Proteomes" id="UP001432027">
    <property type="component" value="Unassembled WGS sequence"/>
</dbReference>
<gene>
    <name evidence="1" type="ORF">PENTCL1PPCAC_26964</name>
</gene>
<keyword evidence="2" id="KW-1185">Reference proteome</keyword>
<protein>
    <submittedName>
        <fullName evidence="1">Uncharacterized protein</fullName>
    </submittedName>
</protein>
<organism evidence="1 2">
    <name type="scientific">Pristionchus entomophagus</name>
    <dbReference type="NCBI Taxonomy" id="358040"/>
    <lineage>
        <taxon>Eukaryota</taxon>
        <taxon>Metazoa</taxon>
        <taxon>Ecdysozoa</taxon>
        <taxon>Nematoda</taxon>
        <taxon>Chromadorea</taxon>
        <taxon>Rhabditida</taxon>
        <taxon>Rhabditina</taxon>
        <taxon>Diplogasteromorpha</taxon>
        <taxon>Diplogasteroidea</taxon>
        <taxon>Neodiplogasteridae</taxon>
        <taxon>Pristionchus</taxon>
    </lineage>
</organism>
<name>A0AAV5UCU7_9BILA</name>
<feature type="non-terminal residue" evidence="1">
    <location>
        <position position="118"/>
    </location>
</feature>
<feature type="non-terminal residue" evidence="1">
    <location>
        <position position="1"/>
    </location>
</feature>
<comment type="caution">
    <text evidence="1">The sequence shown here is derived from an EMBL/GenBank/DDBJ whole genome shotgun (WGS) entry which is preliminary data.</text>
</comment>